<evidence type="ECO:0000313" key="2">
    <source>
        <dbReference type="EMBL" id="CAC5399091.1"/>
    </source>
</evidence>
<sequence length="315" mass="35319">MKDTVPQENKRGISERKQKEKKWLIVQKPSNFILCHKIKNILIINETGDEKKEESEVLSSQSMSKSEPQHTADTIDSNEMSKSAPQQTAETTTSNKMSKSAPQQTAETTASNEMFKSVPQQTADTTTSNQMSKSAPQQTAETTTSNKMSKSAPQQTAETKASNKMTKSAPQQTSETTASNKIKQTEREKSNSYPEPDQYHTMMDIEVADKYPNRNIFHKLGVREIIGFYQVQEKNLIPIIENMGDNKMIEMYETLYDQHIAVTQSIGNTVDDTDCSSLGSSIDDFQDAEENDGTLKTTFKTFVKKLIPDCLTNSN</sequence>
<evidence type="ECO:0000256" key="1">
    <source>
        <dbReference type="SAM" id="MobiDB-lite"/>
    </source>
</evidence>
<dbReference type="Proteomes" id="UP000507470">
    <property type="component" value="Unassembled WGS sequence"/>
</dbReference>
<dbReference type="EMBL" id="CACVKT020005972">
    <property type="protein sequence ID" value="CAC5399091.1"/>
    <property type="molecule type" value="Genomic_DNA"/>
</dbReference>
<evidence type="ECO:0000313" key="3">
    <source>
        <dbReference type="Proteomes" id="UP000507470"/>
    </source>
</evidence>
<feature type="region of interest" description="Disordered" evidence="1">
    <location>
        <begin position="46"/>
        <end position="198"/>
    </location>
</feature>
<dbReference type="OrthoDB" id="6190037at2759"/>
<reference evidence="2 3" key="1">
    <citation type="submission" date="2020-06" db="EMBL/GenBank/DDBJ databases">
        <authorList>
            <person name="Li R."/>
            <person name="Bekaert M."/>
        </authorList>
    </citation>
    <scope>NUCLEOTIDE SEQUENCE [LARGE SCALE GENOMIC DNA]</scope>
    <source>
        <strain evidence="3">wild</strain>
    </source>
</reference>
<feature type="compositionally biased region" description="Polar residues" evidence="1">
    <location>
        <begin position="57"/>
        <end position="182"/>
    </location>
</feature>
<name>A0A6J8CTP6_MYTCO</name>
<gene>
    <name evidence="2" type="ORF">MCOR_33384</name>
</gene>
<keyword evidence="3" id="KW-1185">Reference proteome</keyword>
<organism evidence="2 3">
    <name type="scientific">Mytilus coruscus</name>
    <name type="common">Sea mussel</name>
    <dbReference type="NCBI Taxonomy" id="42192"/>
    <lineage>
        <taxon>Eukaryota</taxon>
        <taxon>Metazoa</taxon>
        <taxon>Spiralia</taxon>
        <taxon>Lophotrochozoa</taxon>
        <taxon>Mollusca</taxon>
        <taxon>Bivalvia</taxon>
        <taxon>Autobranchia</taxon>
        <taxon>Pteriomorphia</taxon>
        <taxon>Mytilida</taxon>
        <taxon>Mytiloidea</taxon>
        <taxon>Mytilidae</taxon>
        <taxon>Mytilinae</taxon>
        <taxon>Mytilus</taxon>
    </lineage>
</organism>
<feature type="region of interest" description="Disordered" evidence="1">
    <location>
        <begin position="1"/>
        <end position="22"/>
    </location>
</feature>
<accession>A0A6J8CTP6</accession>
<protein>
    <submittedName>
        <fullName evidence="2">Uncharacterized protein</fullName>
    </submittedName>
</protein>
<proteinExistence type="predicted"/>
<dbReference type="AlphaFoldDB" id="A0A6J8CTP6"/>